<keyword evidence="2" id="KW-0012">Acyltransferase</keyword>
<dbReference type="AlphaFoldDB" id="A0A4Y9YEH6"/>
<reference evidence="6 7" key="1">
    <citation type="submission" date="2019-02" db="EMBL/GenBank/DDBJ databases">
        <title>Genome sequencing of the rare red list fungi Dentipellis fragilis.</title>
        <authorList>
            <person name="Buettner E."/>
            <person name="Kellner H."/>
        </authorList>
    </citation>
    <scope>NUCLEOTIDE SEQUENCE [LARGE SCALE GENOMIC DNA]</scope>
    <source>
        <strain evidence="6 7">DSM 105465</strain>
    </source>
</reference>
<keyword evidence="3" id="KW-0645">Protease</keyword>
<keyword evidence="3" id="KW-0862">Zinc</keyword>
<dbReference type="InterPro" id="IPR007484">
    <property type="entry name" value="Peptidase_M28"/>
</dbReference>
<feature type="domain" description="Peptidase M28" evidence="5">
    <location>
        <begin position="157"/>
        <end position="427"/>
    </location>
</feature>
<dbReference type="Gene3D" id="3.40.630.10">
    <property type="entry name" value="Zn peptidases"/>
    <property type="match status" value="1"/>
</dbReference>
<dbReference type="PANTHER" id="PTHR12283:SF6">
    <property type="entry name" value="GLUTAMINYL-PEPTIDE CYCLOTRANSFERASE-RELATED"/>
    <property type="match status" value="1"/>
</dbReference>
<dbReference type="GO" id="GO:0006508">
    <property type="term" value="P:proteolysis"/>
    <property type="evidence" value="ECO:0007669"/>
    <property type="project" value="UniProtKB-KW"/>
</dbReference>
<comment type="similarity">
    <text evidence="3">Belongs to the peptidase M28 family.</text>
</comment>
<keyword evidence="3" id="KW-0479">Metal-binding</keyword>
<dbReference type="Proteomes" id="UP000298327">
    <property type="component" value="Unassembled WGS sequence"/>
</dbReference>
<dbReference type="EC" id="3.4.-.-" evidence="3"/>
<dbReference type="InterPro" id="IPR037457">
    <property type="entry name" value="M28_QC"/>
</dbReference>
<proteinExistence type="inferred from homology"/>
<comment type="caution">
    <text evidence="6">The sequence shown here is derived from an EMBL/GenBank/DDBJ whole genome shotgun (WGS) entry which is preliminary data.</text>
</comment>
<protein>
    <recommendedName>
        <fullName evidence="3">Peptide hydrolase</fullName>
        <ecNumber evidence="3">3.4.-.-</ecNumber>
    </recommendedName>
</protein>
<dbReference type="CDD" id="cd03880">
    <property type="entry name" value="M28_QC_like"/>
    <property type="match status" value="1"/>
</dbReference>
<evidence type="ECO:0000313" key="7">
    <source>
        <dbReference type="Proteomes" id="UP000298327"/>
    </source>
</evidence>
<evidence type="ECO:0000313" key="6">
    <source>
        <dbReference type="EMBL" id="TFY60602.1"/>
    </source>
</evidence>
<evidence type="ECO:0000256" key="1">
    <source>
        <dbReference type="ARBA" id="ARBA00022679"/>
    </source>
</evidence>
<dbReference type="SUPFAM" id="SSF53187">
    <property type="entry name" value="Zn-dependent exopeptidases"/>
    <property type="match status" value="1"/>
</dbReference>
<sequence>MVRWLSWLSHLSNTQKVPGSSPSRISIHDVRWDCAGGRLEWPTLLSTTSMRPFLLLVTGILAVLGPSTGRRVAEREFAALSGPSLSTLAASSDPSTNLDAANPSSHLSNILIPRAPDTSNNTLVRNYLVATLRALDWHVEEDSFIDNTPYGPKNFTNVIATKDPDAPHRVALAAHFDSKFFAASPLNQFVGATDSAAPCALMLDLAEFLNPLLNARAAVADDPFSDYEIDAEVADTTLQLIFFDGEEAFKDWTDTDSIYGARHLATKWQNTYLPPHPKRRLLASHGAHTPLSTLDHLILLDLLGAPRPRVRSYFPDTAWLFDALVSAERRLGDAGLLMPSTDGNSEGEKGLKGAGEGAGHEGSFFAQRTGHEGTLGYIGDDHVPFLRAGVSILHVIAEPFPHVWHSLADDATALDLPTLRRWNLILRVFFAEYLGLRPDELSTREAEPTPSEGAEAAAVRRSASEL</sequence>
<accession>A0A4Y9YEH6</accession>
<gene>
    <name evidence="6" type="ORF">EVG20_g7361</name>
</gene>
<evidence type="ECO:0000256" key="3">
    <source>
        <dbReference type="RuleBase" id="RU361240"/>
    </source>
</evidence>
<dbReference type="GO" id="GO:0016603">
    <property type="term" value="F:glutaminyl-peptide cyclotransferase activity"/>
    <property type="evidence" value="ECO:0007669"/>
    <property type="project" value="InterPro"/>
</dbReference>
<organism evidence="6 7">
    <name type="scientific">Dentipellis fragilis</name>
    <dbReference type="NCBI Taxonomy" id="205917"/>
    <lineage>
        <taxon>Eukaryota</taxon>
        <taxon>Fungi</taxon>
        <taxon>Dikarya</taxon>
        <taxon>Basidiomycota</taxon>
        <taxon>Agaricomycotina</taxon>
        <taxon>Agaricomycetes</taxon>
        <taxon>Russulales</taxon>
        <taxon>Hericiaceae</taxon>
        <taxon>Dentipellis</taxon>
    </lineage>
</organism>
<name>A0A4Y9YEH6_9AGAM</name>
<evidence type="ECO:0000256" key="4">
    <source>
        <dbReference type="SAM" id="MobiDB-lite"/>
    </source>
</evidence>
<dbReference type="Pfam" id="PF04389">
    <property type="entry name" value="Peptidase_M28"/>
    <property type="match status" value="1"/>
</dbReference>
<feature type="compositionally biased region" description="Low complexity" evidence="4">
    <location>
        <begin position="451"/>
        <end position="466"/>
    </location>
</feature>
<dbReference type="OrthoDB" id="3907302at2759"/>
<dbReference type="GO" id="GO:0008233">
    <property type="term" value="F:peptidase activity"/>
    <property type="evidence" value="ECO:0007669"/>
    <property type="project" value="UniProtKB-KW"/>
</dbReference>
<feature type="region of interest" description="Disordered" evidence="4">
    <location>
        <begin position="338"/>
        <end position="358"/>
    </location>
</feature>
<keyword evidence="3" id="KW-0378">Hydrolase</keyword>
<keyword evidence="1" id="KW-0808">Transferase</keyword>
<dbReference type="InterPro" id="IPR040234">
    <property type="entry name" value="QC/QCL"/>
</dbReference>
<dbReference type="STRING" id="205917.A0A4Y9YEH6"/>
<dbReference type="GO" id="GO:0008270">
    <property type="term" value="F:zinc ion binding"/>
    <property type="evidence" value="ECO:0007669"/>
    <property type="project" value="TreeGrafter"/>
</dbReference>
<dbReference type="PANTHER" id="PTHR12283">
    <property type="entry name" value="GLUTAMINYL-PEPTIDE CYCLOTRANSFERASE"/>
    <property type="match status" value="1"/>
</dbReference>
<evidence type="ECO:0000256" key="2">
    <source>
        <dbReference type="ARBA" id="ARBA00023315"/>
    </source>
</evidence>
<feature type="region of interest" description="Disordered" evidence="4">
    <location>
        <begin position="442"/>
        <end position="466"/>
    </location>
</feature>
<dbReference type="EMBL" id="SEOQ01000554">
    <property type="protein sequence ID" value="TFY60602.1"/>
    <property type="molecule type" value="Genomic_DNA"/>
</dbReference>
<evidence type="ECO:0000259" key="5">
    <source>
        <dbReference type="Pfam" id="PF04389"/>
    </source>
</evidence>
<keyword evidence="7" id="KW-1185">Reference proteome</keyword>